<dbReference type="AlphaFoldDB" id="A0A2T0Q790"/>
<dbReference type="Proteomes" id="UP000237846">
    <property type="component" value="Unassembled WGS sequence"/>
</dbReference>
<comment type="similarity">
    <text evidence="1">Belongs to the cytochrome P450 family.</text>
</comment>
<feature type="compositionally biased region" description="Acidic residues" evidence="2">
    <location>
        <begin position="432"/>
        <end position="441"/>
    </location>
</feature>
<name>A0A2T0Q790_9ACTN</name>
<comment type="caution">
    <text evidence="3">The sequence shown here is derived from an EMBL/GenBank/DDBJ whole genome shotgun (WGS) entry which is preliminary data.</text>
</comment>
<keyword evidence="4" id="KW-1185">Reference proteome</keyword>
<dbReference type="GO" id="GO:0016705">
    <property type="term" value="F:oxidoreductase activity, acting on paired donors, with incorporation or reduction of molecular oxygen"/>
    <property type="evidence" value="ECO:0007669"/>
    <property type="project" value="InterPro"/>
</dbReference>
<dbReference type="SUPFAM" id="SSF48264">
    <property type="entry name" value="Cytochrome P450"/>
    <property type="match status" value="1"/>
</dbReference>
<evidence type="ECO:0000256" key="1">
    <source>
        <dbReference type="ARBA" id="ARBA00010617"/>
    </source>
</evidence>
<dbReference type="GO" id="GO:0020037">
    <property type="term" value="F:heme binding"/>
    <property type="evidence" value="ECO:0007669"/>
    <property type="project" value="InterPro"/>
</dbReference>
<feature type="region of interest" description="Disordered" evidence="2">
    <location>
        <begin position="422"/>
        <end position="471"/>
    </location>
</feature>
<feature type="region of interest" description="Disordered" evidence="2">
    <location>
        <begin position="1"/>
        <end position="22"/>
    </location>
</feature>
<evidence type="ECO:0000256" key="2">
    <source>
        <dbReference type="SAM" id="MobiDB-lite"/>
    </source>
</evidence>
<dbReference type="OrthoDB" id="4133219at2"/>
<organism evidence="3 4">
    <name type="scientific">Allonocardiopsis opalescens</name>
    <dbReference type="NCBI Taxonomy" id="1144618"/>
    <lineage>
        <taxon>Bacteria</taxon>
        <taxon>Bacillati</taxon>
        <taxon>Actinomycetota</taxon>
        <taxon>Actinomycetes</taxon>
        <taxon>Streptosporangiales</taxon>
        <taxon>Allonocardiopsis</taxon>
    </lineage>
</organism>
<dbReference type="GO" id="GO:0005506">
    <property type="term" value="F:iron ion binding"/>
    <property type="evidence" value="ECO:0007669"/>
    <property type="project" value="InterPro"/>
</dbReference>
<dbReference type="InterPro" id="IPR001128">
    <property type="entry name" value="Cyt_P450"/>
</dbReference>
<dbReference type="PANTHER" id="PTHR46696">
    <property type="entry name" value="P450, PUTATIVE (EUROFUNG)-RELATED"/>
    <property type="match status" value="1"/>
</dbReference>
<dbReference type="RefSeq" id="WP_146159421.1">
    <property type="nucleotide sequence ID" value="NZ_PVZC01000003.1"/>
</dbReference>
<sequence>MNTPVSGCPYTPPPQRKHTEPVPLYGDSYHGNPDLWQELREQIGPVVQVELEPRADEDQEPLTAWLLLDYNTNLSVLTNPLLYTKDSRGWPALTSGRLSPASPLYAFAEWRPNAFFVDGDEHARLRSPITAALDAYSRRQVNRDVGALADRMIDSFAHRGEVDLVGEYAQLIPLFMTTRLMGLSDEDGFEVAQAMSNLWQAGEKTVEAHLWLQQRLLDLAVEKRADPGDDVTSMMVQHENALTDAEVRDQLMLLFAAGHEPAKNAIANTLFMLLTKPEFRGALATSASLIRETLDQSMWLHPPLKCLISRYATRDVQLGGKEIRTGDALVLGFAPAHGDPALLGGSGESPYSLTATSRAHLMWGAGPHKCPADTFAQHMVIGAIERLIDRIPDLRLAVPAEEVERNDSPWLAGITALPATFSPVRPAREAEPAADSDDAAPDGEPGNPPHLSSSVPSIGTSAPEPPAAERQGLWSRLNALARWLSRR</sequence>
<dbReference type="Pfam" id="PF00067">
    <property type="entry name" value="p450"/>
    <property type="match status" value="1"/>
</dbReference>
<dbReference type="GO" id="GO:0004497">
    <property type="term" value="F:monooxygenase activity"/>
    <property type="evidence" value="ECO:0007669"/>
    <property type="project" value="InterPro"/>
</dbReference>
<protein>
    <submittedName>
        <fullName evidence="3">Cytochrome P450</fullName>
    </submittedName>
</protein>
<dbReference type="InterPro" id="IPR002397">
    <property type="entry name" value="Cyt_P450_B"/>
</dbReference>
<dbReference type="PANTHER" id="PTHR46696:SF1">
    <property type="entry name" value="CYTOCHROME P450 YJIB-RELATED"/>
    <property type="match status" value="1"/>
</dbReference>
<dbReference type="EMBL" id="PVZC01000003">
    <property type="protein sequence ID" value="PRX99672.1"/>
    <property type="molecule type" value="Genomic_DNA"/>
</dbReference>
<evidence type="ECO:0000313" key="3">
    <source>
        <dbReference type="EMBL" id="PRX99672.1"/>
    </source>
</evidence>
<evidence type="ECO:0000313" key="4">
    <source>
        <dbReference type="Proteomes" id="UP000237846"/>
    </source>
</evidence>
<dbReference type="PRINTS" id="PR00359">
    <property type="entry name" value="BP450"/>
</dbReference>
<dbReference type="Gene3D" id="1.10.630.10">
    <property type="entry name" value="Cytochrome P450"/>
    <property type="match status" value="1"/>
</dbReference>
<accession>A0A2T0Q790</accession>
<reference evidence="3 4" key="1">
    <citation type="submission" date="2018-03" db="EMBL/GenBank/DDBJ databases">
        <title>Genomic Encyclopedia of Archaeal and Bacterial Type Strains, Phase II (KMG-II): from individual species to whole genera.</title>
        <authorList>
            <person name="Goeker M."/>
        </authorList>
    </citation>
    <scope>NUCLEOTIDE SEQUENCE [LARGE SCALE GENOMIC DNA]</scope>
    <source>
        <strain evidence="3 4">DSM 45601</strain>
    </source>
</reference>
<gene>
    <name evidence="3" type="ORF">CLV72_103277</name>
</gene>
<feature type="compositionally biased region" description="Polar residues" evidence="2">
    <location>
        <begin position="450"/>
        <end position="460"/>
    </location>
</feature>
<dbReference type="InterPro" id="IPR036396">
    <property type="entry name" value="Cyt_P450_sf"/>
</dbReference>
<proteinExistence type="inferred from homology"/>